<name>A0A0R1KAY1_9LACO</name>
<dbReference type="NCBIfam" id="TIGR03124">
    <property type="entry name" value="citrate_citX"/>
    <property type="match status" value="1"/>
</dbReference>
<dbReference type="OrthoDB" id="3196716at2"/>
<dbReference type="EMBL" id="AZDZ01000003">
    <property type="protein sequence ID" value="KRK80620.1"/>
    <property type="molecule type" value="Genomic_DNA"/>
</dbReference>
<keyword evidence="6" id="KW-1185">Reference proteome</keyword>
<evidence type="ECO:0000256" key="4">
    <source>
        <dbReference type="ARBA" id="ARBA00048574"/>
    </source>
</evidence>
<protein>
    <recommendedName>
        <fullName evidence="1">citrate lyase holo-[acyl-carrier protein] synthase</fullName>
        <ecNumber evidence="1">2.7.7.61</ecNumber>
    </recommendedName>
</protein>
<evidence type="ECO:0000256" key="1">
    <source>
        <dbReference type="ARBA" id="ARBA00012524"/>
    </source>
</evidence>
<dbReference type="Proteomes" id="UP000051248">
    <property type="component" value="Unassembled WGS sequence"/>
</dbReference>
<keyword evidence="2 5" id="KW-0808">Transferase</keyword>
<reference evidence="5 6" key="1">
    <citation type="journal article" date="2015" name="Genome Announc.">
        <title>Expanding the biotechnology potential of lactobacilli through comparative genomics of 213 strains and associated genera.</title>
        <authorList>
            <person name="Sun Z."/>
            <person name="Harris H.M."/>
            <person name="McCann A."/>
            <person name="Guo C."/>
            <person name="Argimon S."/>
            <person name="Zhang W."/>
            <person name="Yang X."/>
            <person name="Jeffery I.B."/>
            <person name="Cooney J.C."/>
            <person name="Kagawa T.F."/>
            <person name="Liu W."/>
            <person name="Song Y."/>
            <person name="Salvetti E."/>
            <person name="Wrobel A."/>
            <person name="Rasinkangas P."/>
            <person name="Parkhill J."/>
            <person name="Rea M.C."/>
            <person name="O'Sullivan O."/>
            <person name="Ritari J."/>
            <person name="Douillard F.P."/>
            <person name="Paul Ross R."/>
            <person name="Yang R."/>
            <person name="Briner A.E."/>
            <person name="Felis G.E."/>
            <person name="de Vos W.M."/>
            <person name="Barrangou R."/>
            <person name="Klaenhammer T.R."/>
            <person name="Caufield P.W."/>
            <person name="Cui Y."/>
            <person name="Zhang H."/>
            <person name="O'Toole P.W."/>
        </authorList>
    </citation>
    <scope>NUCLEOTIDE SEQUENCE [LARGE SCALE GENOMIC DNA]</scope>
    <source>
        <strain evidence="5 6">DSM 19682</strain>
    </source>
</reference>
<keyword evidence="3" id="KW-0548">Nucleotidyltransferase</keyword>
<dbReference type="PATRIC" id="fig|1423775.4.peg.2084"/>
<evidence type="ECO:0000313" key="5">
    <source>
        <dbReference type="EMBL" id="KRK80620.1"/>
    </source>
</evidence>
<dbReference type="RefSeq" id="WP_025024157.1">
    <property type="nucleotide sequence ID" value="NZ_AZDZ01000003.1"/>
</dbReference>
<organism evidence="5 6">
    <name type="scientific">Companilactobacillus nodensis DSM 19682 = JCM 14932 = NBRC 107160</name>
    <dbReference type="NCBI Taxonomy" id="1423775"/>
    <lineage>
        <taxon>Bacteria</taxon>
        <taxon>Bacillati</taxon>
        <taxon>Bacillota</taxon>
        <taxon>Bacilli</taxon>
        <taxon>Lactobacillales</taxon>
        <taxon>Lactobacillaceae</taxon>
        <taxon>Companilactobacillus</taxon>
    </lineage>
</organism>
<accession>A0A0R1KAY1</accession>
<dbReference type="GO" id="GO:0050519">
    <property type="term" value="F:holo-citrate lyase synthase activity"/>
    <property type="evidence" value="ECO:0007669"/>
    <property type="project" value="UniProtKB-EC"/>
</dbReference>
<dbReference type="STRING" id="1423775.FD03_GL002047"/>
<comment type="caution">
    <text evidence="5">The sequence shown here is derived from an EMBL/GenBank/DDBJ whole genome shotgun (WGS) entry which is preliminary data.</text>
</comment>
<dbReference type="eggNOG" id="COG3697">
    <property type="taxonomic scope" value="Bacteria"/>
</dbReference>
<dbReference type="AlphaFoldDB" id="A0A0R1KAY1"/>
<evidence type="ECO:0000313" key="6">
    <source>
        <dbReference type="Proteomes" id="UP000051248"/>
    </source>
</evidence>
<proteinExistence type="predicted"/>
<dbReference type="Pfam" id="PF03802">
    <property type="entry name" value="CitX"/>
    <property type="match status" value="1"/>
</dbReference>
<dbReference type="EC" id="2.7.7.61" evidence="1"/>
<dbReference type="GO" id="GO:0051191">
    <property type="term" value="P:prosthetic group biosynthetic process"/>
    <property type="evidence" value="ECO:0007669"/>
    <property type="project" value="InterPro"/>
</dbReference>
<sequence length="175" mass="19686">MVNVFAEGFEQDDKQIARSHKASMGERKYLSDEVPDYASLVNASLRIPGPIKNNEYLSEIFEKGFKDFVSDFDIKKRIIWDIATGPEAFAIVNSDAQIVKTAAVKYENDSPLGSIFDIDVYIVHGDTLGALKREDLKLKPRKCLICDNSASECIRDHNHTVKELQAHISNLINNN</sequence>
<dbReference type="InterPro" id="IPR005551">
    <property type="entry name" value="CitX"/>
</dbReference>
<evidence type="ECO:0000256" key="2">
    <source>
        <dbReference type="ARBA" id="ARBA00022679"/>
    </source>
</evidence>
<comment type="catalytic activity">
    <reaction evidence="4">
        <text>apo-[citrate lyase ACP] + 2'-(5''-triphospho-alpha-D-ribosyl)-3'-dephospho-CoA = holo-[citrate lyase ACP] + diphosphate</text>
        <dbReference type="Rhea" id="RHEA:16333"/>
        <dbReference type="Rhea" id="RHEA-COMP:10157"/>
        <dbReference type="Rhea" id="RHEA-COMP:10158"/>
        <dbReference type="ChEBI" id="CHEBI:29999"/>
        <dbReference type="ChEBI" id="CHEBI:33019"/>
        <dbReference type="ChEBI" id="CHEBI:61378"/>
        <dbReference type="ChEBI" id="CHEBI:82683"/>
        <dbReference type="EC" id="2.7.7.61"/>
    </reaction>
</comment>
<evidence type="ECO:0000256" key="3">
    <source>
        <dbReference type="ARBA" id="ARBA00022695"/>
    </source>
</evidence>
<gene>
    <name evidence="5" type="ORF">FD03_GL002047</name>
</gene>